<feature type="signal peptide" evidence="1">
    <location>
        <begin position="1"/>
        <end position="21"/>
    </location>
</feature>
<evidence type="ECO:0000313" key="2">
    <source>
        <dbReference type="EMBL" id="MBW0488544.1"/>
    </source>
</evidence>
<keyword evidence="1" id="KW-0732">Signal</keyword>
<name>A0A9Q3H3E2_9BASI</name>
<evidence type="ECO:0000256" key="1">
    <source>
        <dbReference type="SAM" id="SignalP"/>
    </source>
</evidence>
<feature type="chain" id="PRO_5040248867" evidence="1">
    <location>
        <begin position="22"/>
        <end position="148"/>
    </location>
</feature>
<comment type="caution">
    <text evidence="2">The sequence shown here is derived from an EMBL/GenBank/DDBJ whole genome shotgun (WGS) entry which is preliminary data.</text>
</comment>
<reference evidence="2" key="1">
    <citation type="submission" date="2021-03" db="EMBL/GenBank/DDBJ databases">
        <title>Draft genome sequence of rust myrtle Austropuccinia psidii MF-1, a brazilian biotype.</title>
        <authorList>
            <person name="Quecine M.C."/>
            <person name="Pachon D.M.R."/>
            <person name="Bonatelli M.L."/>
            <person name="Correr F.H."/>
            <person name="Franceschini L.M."/>
            <person name="Leite T.F."/>
            <person name="Margarido G.R.A."/>
            <person name="Almeida C.A."/>
            <person name="Ferrarezi J.A."/>
            <person name="Labate C.A."/>
        </authorList>
    </citation>
    <scope>NUCLEOTIDE SEQUENCE</scope>
    <source>
        <strain evidence="2">MF-1</strain>
    </source>
</reference>
<dbReference type="Proteomes" id="UP000765509">
    <property type="component" value="Unassembled WGS sequence"/>
</dbReference>
<accession>A0A9Q3H3E2</accession>
<evidence type="ECO:0000313" key="3">
    <source>
        <dbReference type="Proteomes" id="UP000765509"/>
    </source>
</evidence>
<sequence length="148" mass="16811">MISRAVHVITLVSCLAGSVLSIPHDGNRMDKNQNIDDLFLACEQNFSIMNECQSDFKSAWDEGKIQQFTTEHQFATYNDCKFTWWTDDKNGFSKTSQDDMTTVFSRMDKFCATSSQSGGPKRAVWVGAIDNSHFTFQIDTADRSDKRL</sequence>
<dbReference type="EMBL" id="AVOT02009650">
    <property type="protein sequence ID" value="MBW0488544.1"/>
    <property type="molecule type" value="Genomic_DNA"/>
</dbReference>
<gene>
    <name evidence="2" type="ORF">O181_028259</name>
</gene>
<protein>
    <submittedName>
        <fullName evidence="2">Uncharacterized protein</fullName>
    </submittedName>
</protein>
<proteinExistence type="predicted"/>
<keyword evidence="3" id="KW-1185">Reference proteome</keyword>
<dbReference type="AlphaFoldDB" id="A0A9Q3H3E2"/>
<organism evidence="2 3">
    <name type="scientific">Austropuccinia psidii MF-1</name>
    <dbReference type="NCBI Taxonomy" id="1389203"/>
    <lineage>
        <taxon>Eukaryota</taxon>
        <taxon>Fungi</taxon>
        <taxon>Dikarya</taxon>
        <taxon>Basidiomycota</taxon>
        <taxon>Pucciniomycotina</taxon>
        <taxon>Pucciniomycetes</taxon>
        <taxon>Pucciniales</taxon>
        <taxon>Sphaerophragmiaceae</taxon>
        <taxon>Austropuccinia</taxon>
    </lineage>
</organism>